<name>A0ABV6KNA2_9BACI</name>
<organism evidence="2 3">
    <name type="scientific">Robertmurraya beringensis</name>
    <dbReference type="NCBI Taxonomy" id="641660"/>
    <lineage>
        <taxon>Bacteria</taxon>
        <taxon>Bacillati</taxon>
        <taxon>Bacillota</taxon>
        <taxon>Bacilli</taxon>
        <taxon>Bacillales</taxon>
        <taxon>Bacillaceae</taxon>
        <taxon>Robertmurraya</taxon>
    </lineage>
</organism>
<proteinExistence type="predicted"/>
<dbReference type="Proteomes" id="UP001589738">
    <property type="component" value="Unassembled WGS sequence"/>
</dbReference>
<keyword evidence="1" id="KW-0812">Transmembrane</keyword>
<keyword evidence="1" id="KW-1133">Transmembrane helix</keyword>
<dbReference type="EMBL" id="JBHLUU010000015">
    <property type="protein sequence ID" value="MFC0474530.1"/>
    <property type="molecule type" value="Genomic_DNA"/>
</dbReference>
<protein>
    <submittedName>
        <fullName evidence="2">Stressosome-associated protein Prli42</fullName>
    </submittedName>
</protein>
<feature type="transmembrane region" description="Helical" evidence="1">
    <location>
        <begin position="9"/>
        <end position="30"/>
    </location>
</feature>
<dbReference type="RefSeq" id="WP_160546530.1">
    <property type="nucleotide sequence ID" value="NZ_JBHLUU010000015.1"/>
</dbReference>
<sequence length="31" mass="3372">MGNKKTQKLVVYLMLFAMLASTILAGVVAFL</sequence>
<evidence type="ECO:0000256" key="1">
    <source>
        <dbReference type="SAM" id="Phobius"/>
    </source>
</evidence>
<dbReference type="InterPro" id="IPR049722">
    <property type="entry name" value="Prli42-like"/>
</dbReference>
<accession>A0ABV6KNA2</accession>
<dbReference type="NCBIfam" id="NF033880">
    <property type="entry name" value="Prli42"/>
    <property type="match status" value="1"/>
</dbReference>
<evidence type="ECO:0000313" key="2">
    <source>
        <dbReference type="EMBL" id="MFC0474530.1"/>
    </source>
</evidence>
<comment type="caution">
    <text evidence="2">The sequence shown here is derived from an EMBL/GenBank/DDBJ whole genome shotgun (WGS) entry which is preliminary data.</text>
</comment>
<keyword evidence="3" id="KW-1185">Reference proteome</keyword>
<reference evidence="2 3" key="1">
    <citation type="submission" date="2024-09" db="EMBL/GenBank/DDBJ databases">
        <authorList>
            <person name="Sun Q."/>
            <person name="Mori K."/>
        </authorList>
    </citation>
    <scope>NUCLEOTIDE SEQUENCE [LARGE SCALE GENOMIC DNA]</scope>
    <source>
        <strain evidence="2 3">CGMCC 1.9126</strain>
    </source>
</reference>
<evidence type="ECO:0000313" key="3">
    <source>
        <dbReference type="Proteomes" id="UP001589738"/>
    </source>
</evidence>
<keyword evidence="1" id="KW-0472">Membrane</keyword>
<gene>
    <name evidence="2" type="primary">prli42</name>
    <name evidence="2" type="ORF">ACFFHF_04360</name>
</gene>